<dbReference type="EMBL" id="CM042883">
    <property type="protein sequence ID" value="KAI4373162.1"/>
    <property type="molecule type" value="Genomic_DNA"/>
</dbReference>
<keyword evidence="2" id="KW-1185">Reference proteome</keyword>
<accession>A0ACB9RAZ3</accession>
<evidence type="ECO:0000313" key="2">
    <source>
        <dbReference type="Proteomes" id="UP001057402"/>
    </source>
</evidence>
<proteinExistence type="predicted"/>
<comment type="caution">
    <text evidence="1">The sequence shown here is derived from an EMBL/GenBank/DDBJ whole genome shotgun (WGS) entry which is preliminary data.</text>
</comment>
<gene>
    <name evidence="1" type="ORF">MLD38_011320</name>
</gene>
<protein>
    <submittedName>
        <fullName evidence="1">Uncharacterized protein</fullName>
    </submittedName>
</protein>
<organism evidence="1 2">
    <name type="scientific">Melastoma candidum</name>
    <dbReference type="NCBI Taxonomy" id="119954"/>
    <lineage>
        <taxon>Eukaryota</taxon>
        <taxon>Viridiplantae</taxon>
        <taxon>Streptophyta</taxon>
        <taxon>Embryophyta</taxon>
        <taxon>Tracheophyta</taxon>
        <taxon>Spermatophyta</taxon>
        <taxon>Magnoliopsida</taxon>
        <taxon>eudicotyledons</taxon>
        <taxon>Gunneridae</taxon>
        <taxon>Pentapetalae</taxon>
        <taxon>rosids</taxon>
        <taxon>malvids</taxon>
        <taxon>Myrtales</taxon>
        <taxon>Melastomataceae</taxon>
        <taxon>Melastomatoideae</taxon>
        <taxon>Melastomateae</taxon>
        <taxon>Melastoma</taxon>
    </lineage>
</organism>
<evidence type="ECO:0000313" key="1">
    <source>
        <dbReference type="EMBL" id="KAI4373162.1"/>
    </source>
</evidence>
<dbReference type="Proteomes" id="UP001057402">
    <property type="component" value="Chromosome 4"/>
</dbReference>
<sequence length="88" mass="9453">MENGDTAYEDSFHNGAHYPFLRQTRGHQKSLLVKRQSLHPSVSMAGLGGAAFADPQIANYSKGSGGSRPSTLGYEFGGLKHALQKKSC</sequence>
<reference evidence="2" key="1">
    <citation type="journal article" date="2023" name="Front. Plant Sci.">
        <title>Chromosomal-level genome assembly of Melastoma candidum provides insights into trichome evolution.</title>
        <authorList>
            <person name="Zhong Y."/>
            <person name="Wu W."/>
            <person name="Sun C."/>
            <person name="Zou P."/>
            <person name="Liu Y."/>
            <person name="Dai S."/>
            <person name="Zhou R."/>
        </authorList>
    </citation>
    <scope>NUCLEOTIDE SEQUENCE [LARGE SCALE GENOMIC DNA]</scope>
</reference>
<name>A0ACB9RAZ3_9MYRT</name>